<dbReference type="EMBL" id="CP114280">
    <property type="protein sequence ID" value="WFN55086.1"/>
    <property type="molecule type" value="Genomic_DNA"/>
</dbReference>
<feature type="transmembrane region" description="Helical" evidence="1">
    <location>
        <begin position="42"/>
        <end position="61"/>
    </location>
</feature>
<feature type="transmembrane region" description="Helical" evidence="1">
    <location>
        <begin position="93"/>
        <end position="113"/>
    </location>
</feature>
<dbReference type="Pfam" id="PF05437">
    <property type="entry name" value="AzlD"/>
    <property type="match status" value="1"/>
</dbReference>
<dbReference type="RefSeq" id="WP_125260444.1">
    <property type="nucleotide sequence ID" value="NZ_CP114280.1"/>
</dbReference>
<evidence type="ECO:0000313" key="2">
    <source>
        <dbReference type="EMBL" id="WFN55086.1"/>
    </source>
</evidence>
<keyword evidence="1" id="KW-0812">Transmembrane</keyword>
<feature type="transmembrane region" description="Helical" evidence="1">
    <location>
        <begin position="67"/>
        <end position="86"/>
    </location>
</feature>
<keyword evidence="1" id="KW-1133">Transmembrane helix</keyword>
<keyword evidence="3" id="KW-1185">Reference proteome</keyword>
<name>A0ABY8G556_9GAMM</name>
<keyword evidence="1" id="KW-0472">Membrane</keyword>
<reference evidence="2 3" key="1">
    <citation type="submission" date="2022-12" db="EMBL/GenBank/DDBJ databases">
        <title>Complete genome sequencing of Dickeya lacustris type strain LMG30899.</title>
        <authorList>
            <person name="Dobhal S."/>
            <person name="Arizala D."/>
            <person name="Arif M."/>
        </authorList>
    </citation>
    <scope>NUCLEOTIDE SEQUENCE [LARGE SCALE GENOMIC DNA]</scope>
    <source>
        <strain evidence="2 3">LMG30899</strain>
    </source>
</reference>
<evidence type="ECO:0000313" key="3">
    <source>
        <dbReference type="Proteomes" id="UP001219630"/>
    </source>
</evidence>
<dbReference type="InterPro" id="IPR008407">
    <property type="entry name" value="Brnchd-chn_aa_trnsp_AzlD"/>
</dbReference>
<organism evidence="2 3">
    <name type="scientific">Dickeya lacustris</name>
    <dbReference type="NCBI Taxonomy" id="2259638"/>
    <lineage>
        <taxon>Bacteria</taxon>
        <taxon>Pseudomonadati</taxon>
        <taxon>Pseudomonadota</taxon>
        <taxon>Gammaproteobacteria</taxon>
        <taxon>Enterobacterales</taxon>
        <taxon>Pectobacteriaceae</taxon>
        <taxon>Dickeya</taxon>
    </lineage>
</organism>
<dbReference type="Proteomes" id="UP001219630">
    <property type="component" value="Chromosome"/>
</dbReference>
<dbReference type="NCBIfam" id="NF007711">
    <property type="entry name" value="PRK10408.1"/>
    <property type="match status" value="1"/>
</dbReference>
<sequence>MNTSVILIGLLVGAANFLFRYLPLHVAGHRASGRLRRGKTALLLDSIGIASICALLVVSTVPEVLRHAERLLPTLAGFVLLTLCFYKTRSIVLSTLLGALCYGLVFKVLHMLLATGV</sequence>
<protein>
    <submittedName>
        <fullName evidence="2">L-valine transporter subunit YgaH</fullName>
    </submittedName>
</protein>
<feature type="transmembrane region" description="Helical" evidence="1">
    <location>
        <begin position="6"/>
        <end position="22"/>
    </location>
</feature>
<accession>A0ABY8G556</accession>
<evidence type="ECO:0000256" key="1">
    <source>
        <dbReference type="SAM" id="Phobius"/>
    </source>
</evidence>
<proteinExistence type="predicted"/>
<gene>
    <name evidence="2" type="primary">ygaH</name>
    <name evidence="2" type="ORF">O1Q98_15830</name>
</gene>